<evidence type="ECO:0000313" key="3">
    <source>
        <dbReference type="Proteomes" id="UP000032578"/>
    </source>
</evidence>
<protein>
    <recommendedName>
        <fullName evidence="4">PsbP C-terminal domain-containing protein</fullName>
    </recommendedName>
</protein>
<dbReference type="OrthoDB" id="9180224at2"/>
<gene>
    <name evidence="2" type="ORF">PW52_14810</name>
</gene>
<dbReference type="EMBL" id="JTDW01000015">
    <property type="protein sequence ID" value="KJD33193.1"/>
    <property type="molecule type" value="Genomic_DNA"/>
</dbReference>
<accession>A0A0D7W399</accession>
<keyword evidence="1" id="KW-0732">Signal</keyword>
<evidence type="ECO:0000313" key="2">
    <source>
        <dbReference type="EMBL" id="KJD33193.1"/>
    </source>
</evidence>
<evidence type="ECO:0000256" key="1">
    <source>
        <dbReference type="SAM" id="SignalP"/>
    </source>
</evidence>
<keyword evidence="3" id="KW-1185">Reference proteome</keyword>
<feature type="chain" id="PRO_5002325229" description="PsbP C-terminal domain-containing protein" evidence="1">
    <location>
        <begin position="21"/>
        <end position="217"/>
    </location>
</feature>
<organism evidence="2 3">
    <name type="scientific">Neotamlana sedimentorum</name>
    <dbReference type="NCBI Taxonomy" id="1435349"/>
    <lineage>
        <taxon>Bacteria</taxon>
        <taxon>Pseudomonadati</taxon>
        <taxon>Bacteroidota</taxon>
        <taxon>Flavobacteriia</taxon>
        <taxon>Flavobacteriales</taxon>
        <taxon>Flavobacteriaceae</taxon>
        <taxon>Neotamlana</taxon>
    </lineage>
</organism>
<dbReference type="RefSeq" id="WP_044633758.1">
    <property type="nucleotide sequence ID" value="NZ_JTDW01000015.1"/>
</dbReference>
<reference evidence="2 3" key="1">
    <citation type="submission" date="2014-11" db="EMBL/GenBank/DDBJ databases">
        <title>Tamlana sedimentorum sp. nov., isolated from shallow sand sediments of the Sea of Japan.</title>
        <authorList>
            <person name="Romanenko L.A."/>
        </authorList>
    </citation>
    <scope>NUCLEOTIDE SEQUENCE [LARGE SCALE GENOMIC DNA]</scope>
    <source>
        <strain evidence="2 3">JCM 19808</strain>
    </source>
</reference>
<proteinExistence type="predicted"/>
<dbReference type="PATRIC" id="fig|1435349.4.peg.987"/>
<dbReference type="STRING" id="1435349.PW52_14810"/>
<feature type="signal peptide" evidence="1">
    <location>
        <begin position="1"/>
        <end position="20"/>
    </location>
</feature>
<comment type="caution">
    <text evidence="2">The sequence shown here is derived from an EMBL/GenBank/DDBJ whole genome shotgun (WGS) entry which is preliminary data.</text>
</comment>
<dbReference type="AlphaFoldDB" id="A0A0D7W399"/>
<evidence type="ECO:0008006" key="4">
    <source>
        <dbReference type="Google" id="ProtNLM"/>
    </source>
</evidence>
<dbReference type="Proteomes" id="UP000032578">
    <property type="component" value="Unassembled WGS sequence"/>
</dbReference>
<name>A0A0D7W399_9FLAO</name>
<sequence>MKKKISILIALLLVASMGFSQTTRETNSFDYGTINDNVYKNTFFNFKIDIPEGWFVQSKEQTDMLVEAGKDLVTGDNENLKAVIKASEINSAYLLTVFKHELGSAVSYNPSFMVIAENLKLAPGVKLGSDYLFHTRNLLKQSQIKYSHMDDVFLEVMMGNREFHEMDVDLNHMGLVIKQSYYSTILNGFALSIVISYVSETEKTELLNTLKTLKFTD</sequence>